<dbReference type="InterPro" id="IPR011044">
    <property type="entry name" value="Quino_amine_DH_bsu"/>
</dbReference>
<dbReference type="EMBL" id="JBHRXY010000024">
    <property type="protein sequence ID" value="MFC3631291.1"/>
    <property type="molecule type" value="Genomic_DNA"/>
</dbReference>
<proteinExistence type="predicted"/>
<evidence type="ECO:0000313" key="2">
    <source>
        <dbReference type="Proteomes" id="UP001595539"/>
    </source>
</evidence>
<reference evidence="2" key="1">
    <citation type="journal article" date="2019" name="Int. J. Syst. Evol. Microbiol.">
        <title>The Global Catalogue of Microorganisms (GCM) 10K type strain sequencing project: providing services to taxonomists for standard genome sequencing and annotation.</title>
        <authorList>
            <consortium name="The Broad Institute Genomics Platform"/>
            <consortium name="The Broad Institute Genome Sequencing Center for Infectious Disease"/>
            <person name="Wu L."/>
            <person name="Ma J."/>
        </authorList>
    </citation>
    <scope>NUCLEOTIDE SEQUENCE [LARGE SCALE GENOMIC DNA]</scope>
    <source>
        <strain evidence="2">KCTC 42473</strain>
    </source>
</reference>
<accession>A0ABV7U883</accession>
<dbReference type="SUPFAM" id="SSF50969">
    <property type="entry name" value="YVTN repeat-like/Quinoprotein amine dehydrogenase"/>
    <property type="match status" value="1"/>
</dbReference>
<gene>
    <name evidence="1" type="ORF">ACFOM8_17785</name>
</gene>
<dbReference type="RefSeq" id="WP_377763513.1">
    <property type="nucleotide sequence ID" value="NZ_JBHRXY010000024.1"/>
</dbReference>
<comment type="caution">
    <text evidence="1">The sequence shown here is derived from an EMBL/GenBank/DDBJ whole genome shotgun (WGS) entry which is preliminary data.</text>
</comment>
<protein>
    <submittedName>
        <fullName evidence="1">Uncharacterized protein</fullName>
    </submittedName>
</protein>
<name>A0ABV7U883_9RHOB</name>
<organism evidence="1 2">
    <name type="scientific">Paracoccus angustae</name>
    <dbReference type="NCBI Taxonomy" id="1671480"/>
    <lineage>
        <taxon>Bacteria</taxon>
        <taxon>Pseudomonadati</taxon>
        <taxon>Pseudomonadota</taxon>
        <taxon>Alphaproteobacteria</taxon>
        <taxon>Rhodobacterales</taxon>
        <taxon>Paracoccaceae</taxon>
        <taxon>Paracoccus</taxon>
    </lineage>
</organism>
<sequence length="288" mass="30323">MRRKRIFGTALAALVLAGAAAVTGWQGLQTCGWLDRVTGGSGCLGRVSFDGVGLSQSSTAHPLGDGRVVISADMRTADGWRPGLIVLDPVTGAEAGRYPLPMRGMNPRLFLSPDGTRLLIACGVIEPSCTEWGGDAVITDSDDLRKFQDFPLEDLYLGSYPGTPTPAGDYGREAVLAAQGTRIVDGGGMRPLVLLDAEGTLIAELSGGGPSAFPAAVSTAGIIARGESRPSGDHIRFWDVRDGTALGRIEGSDGWRLSAGPFWSRDGGMLFVPRQHDGTMLLNRFRAP</sequence>
<dbReference type="Proteomes" id="UP001595539">
    <property type="component" value="Unassembled WGS sequence"/>
</dbReference>
<keyword evidence="2" id="KW-1185">Reference proteome</keyword>
<evidence type="ECO:0000313" key="1">
    <source>
        <dbReference type="EMBL" id="MFC3631291.1"/>
    </source>
</evidence>